<evidence type="ECO:0000256" key="1">
    <source>
        <dbReference type="ARBA" id="ARBA00001971"/>
    </source>
</evidence>
<evidence type="ECO:0000256" key="7">
    <source>
        <dbReference type="PIRSR" id="PIRSR602403-1"/>
    </source>
</evidence>
<evidence type="ECO:0000256" key="5">
    <source>
        <dbReference type="ARBA" id="ARBA00023004"/>
    </source>
</evidence>
<dbReference type="SUPFAM" id="SSF48264">
    <property type="entry name" value="Cytochrome P450"/>
    <property type="match status" value="1"/>
</dbReference>
<evidence type="ECO:0000256" key="8">
    <source>
        <dbReference type="RuleBase" id="RU000461"/>
    </source>
</evidence>
<reference evidence="9" key="1">
    <citation type="journal article" date="2023" name="Mol. Phylogenet. Evol.">
        <title>Genome-scale phylogeny and comparative genomics of the fungal order Sordariales.</title>
        <authorList>
            <person name="Hensen N."/>
            <person name="Bonometti L."/>
            <person name="Westerberg I."/>
            <person name="Brannstrom I.O."/>
            <person name="Guillou S."/>
            <person name="Cros-Aarteil S."/>
            <person name="Calhoun S."/>
            <person name="Haridas S."/>
            <person name="Kuo A."/>
            <person name="Mondo S."/>
            <person name="Pangilinan J."/>
            <person name="Riley R."/>
            <person name="LaButti K."/>
            <person name="Andreopoulos B."/>
            <person name="Lipzen A."/>
            <person name="Chen C."/>
            <person name="Yan M."/>
            <person name="Daum C."/>
            <person name="Ng V."/>
            <person name="Clum A."/>
            <person name="Steindorff A."/>
            <person name="Ohm R.A."/>
            <person name="Martin F."/>
            <person name="Silar P."/>
            <person name="Natvig D.O."/>
            <person name="Lalanne C."/>
            <person name="Gautier V."/>
            <person name="Ament-Velasquez S.L."/>
            <person name="Kruys A."/>
            <person name="Hutchinson M.I."/>
            <person name="Powell A.J."/>
            <person name="Barry K."/>
            <person name="Miller A.N."/>
            <person name="Grigoriev I.V."/>
            <person name="Debuchy R."/>
            <person name="Gladieux P."/>
            <person name="Hiltunen Thoren M."/>
            <person name="Johannesson H."/>
        </authorList>
    </citation>
    <scope>NUCLEOTIDE SEQUENCE</scope>
    <source>
        <strain evidence="9">CBS 232.78</strain>
    </source>
</reference>
<comment type="cofactor">
    <cofactor evidence="1 7">
        <name>heme</name>
        <dbReference type="ChEBI" id="CHEBI:30413"/>
    </cofactor>
</comment>
<dbReference type="AlphaFoldDB" id="A0AAE0N5S4"/>
<evidence type="ECO:0000256" key="3">
    <source>
        <dbReference type="ARBA" id="ARBA00022617"/>
    </source>
</evidence>
<dbReference type="GO" id="GO:0004497">
    <property type="term" value="F:monooxygenase activity"/>
    <property type="evidence" value="ECO:0007669"/>
    <property type="project" value="UniProtKB-KW"/>
</dbReference>
<proteinExistence type="inferred from homology"/>
<evidence type="ECO:0000313" key="9">
    <source>
        <dbReference type="EMBL" id="KAK3370484.1"/>
    </source>
</evidence>
<dbReference type="PROSITE" id="PS00086">
    <property type="entry name" value="CYTOCHROME_P450"/>
    <property type="match status" value="1"/>
</dbReference>
<keyword evidence="3 7" id="KW-0349">Heme</keyword>
<sequence>MSTILQAFLILVPLYLVVKYVYRRFFSPLTKFPGPAFAACTKLYEAYHVLYKNDWLVNLEALHQQYGPVVRIGPHELHFNDHEFCLTHHKRADLAKCTSYYGLLNTLLGGLSSPHSHVERKSIIQPLFSGGTLSRFSATTLNSHLDSLHDRFLDIAGPGAKGYSSIVKPVNATHFLWAFTNDVMVSYLLDEDMGYLRDPDLTKVHDSLRAFSAIELATVLRTMPIARQAFDIFPSLRTFSPLGWLDALVMEHLGPLMKNQKDPEGHHEKDRGSVLARLFNQLGNDQQIVTQESAQALFIGNESLLSNLTFLLHNMMQNPECIQKLRAELDTLDVGTYGHRIWRDPRVVRLPYLDALCRESTRLSSPGWHRQPRMAPEPIEYRGTVIPPKTSMSFTLHMLEHDANLYPEPNSFKPDRWLGNSDEAQKARASSVTFGTGTRTCLGQFIARQVLRKTLACLVYNFNFSFAPEGEDEEAAQKAGEFKYLTTYPRKGYEGFLHVRLTPRFQNVC</sequence>
<dbReference type="InterPro" id="IPR002403">
    <property type="entry name" value="Cyt_P450_E_grp-IV"/>
</dbReference>
<evidence type="ECO:0000256" key="6">
    <source>
        <dbReference type="ARBA" id="ARBA00023033"/>
    </source>
</evidence>
<dbReference type="PRINTS" id="PR00465">
    <property type="entry name" value="EP450IV"/>
</dbReference>
<dbReference type="GO" id="GO:0020037">
    <property type="term" value="F:heme binding"/>
    <property type="evidence" value="ECO:0007669"/>
    <property type="project" value="InterPro"/>
</dbReference>
<reference evidence="9" key="2">
    <citation type="submission" date="2023-06" db="EMBL/GenBank/DDBJ databases">
        <authorList>
            <consortium name="Lawrence Berkeley National Laboratory"/>
            <person name="Haridas S."/>
            <person name="Hensen N."/>
            <person name="Bonometti L."/>
            <person name="Westerberg I."/>
            <person name="Brannstrom I.O."/>
            <person name="Guillou S."/>
            <person name="Cros-Aarteil S."/>
            <person name="Calhoun S."/>
            <person name="Kuo A."/>
            <person name="Mondo S."/>
            <person name="Pangilinan J."/>
            <person name="Riley R."/>
            <person name="LaButti K."/>
            <person name="Andreopoulos B."/>
            <person name="Lipzen A."/>
            <person name="Chen C."/>
            <person name="Yanf M."/>
            <person name="Daum C."/>
            <person name="Ng V."/>
            <person name="Clum A."/>
            <person name="Steindorff A."/>
            <person name="Ohm R."/>
            <person name="Martin F."/>
            <person name="Silar P."/>
            <person name="Natvig D."/>
            <person name="Lalanne C."/>
            <person name="Gautier V."/>
            <person name="Ament-velasquez S.L."/>
            <person name="Kruys A."/>
            <person name="Hutchinson M.I."/>
            <person name="Powell A.J."/>
            <person name="Barry K."/>
            <person name="Miller A.N."/>
            <person name="Grigoriev I.V."/>
            <person name="Debuchy R."/>
            <person name="Gladieux P."/>
            <person name="Thoren M.H."/>
            <person name="Johannesson H."/>
        </authorList>
    </citation>
    <scope>NUCLEOTIDE SEQUENCE</scope>
    <source>
        <strain evidence="9">CBS 232.78</strain>
    </source>
</reference>
<feature type="binding site" description="axial binding residue" evidence="7">
    <location>
        <position position="441"/>
    </location>
    <ligand>
        <name>heme</name>
        <dbReference type="ChEBI" id="CHEBI:30413"/>
    </ligand>
    <ligandPart>
        <name>Fe</name>
        <dbReference type="ChEBI" id="CHEBI:18248"/>
    </ligandPart>
</feature>
<comment type="similarity">
    <text evidence="2 8">Belongs to the cytochrome P450 family.</text>
</comment>
<organism evidence="9 10">
    <name type="scientific">Podospora didyma</name>
    <dbReference type="NCBI Taxonomy" id="330526"/>
    <lineage>
        <taxon>Eukaryota</taxon>
        <taxon>Fungi</taxon>
        <taxon>Dikarya</taxon>
        <taxon>Ascomycota</taxon>
        <taxon>Pezizomycotina</taxon>
        <taxon>Sordariomycetes</taxon>
        <taxon>Sordariomycetidae</taxon>
        <taxon>Sordariales</taxon>
        <taxon>Podosporaceae</taxon>
        <taxon>Podospora</taxon>
    </lineage>
</organism>
<keyword evidence="5 7" id="KW-0408">Iron</keyword>
<protein>
    <submittedName>
        <fullName evidence="9">Cytochrome P450</fullName>
    </submittedName>
</protein>
<dbReference type="Pfam" id="PF00067">
    <property type="entry name" value="p450"/>
    <property type="match status" value="1"/>
</dbReference>
<evidence type="ECO:0000313" key="10">
    <source>
        <dbReference type="Proteomes" id="UP001285441"/>
    </source>
</evidence>
<dbReference type="InterPro" id="IPR036396">
    <property type="entry name" value="Cyt_P450_sf"/>
</dbReference>
<gene>
    <name evidence="9" type="ORF">B0H63DRAFT_403379</name>
</gene>
<evidence type="ECO:0000256" key="4">
    <source>
        <dbReference type="ARBA" id="ARBA00022723"/>
    </source>
</evidence>
<dbReference type="InterPro" id="IPR017972">
    <property type="entry name" value="Cyt_P450_CS"/>
</dbReference>
<dbReference type="PANTHER" id="PTHR24305">
    <property type="entry name" value="CYTOCHROME P450"/>
    <property type="match status" value="1"/>
</dbReference>
<keyword evidence="4 7" id="KW-0479">Metal-binding</keyword>
<name>A0AAE0N5S4_9PEZI</name>
<keyword evidence="8" id="KW-0560">Oxidoreductase</keyword>
<dbReference type="Proteomes" id="UP001285441">
    <property type="component" value="Unassembled WGS sequence"/>
</dbReference>
<dbReference type="EMBL" id="JAULSW010000009">
    <property type="protein sequence ID" value="KAK3370484.1"/>
    <property type="molecule type" value="Genomic_DNA"/>
</dbReference>
<dbReference type="GO" id="GO:0016705">
    <property type="term" value="F:oxidoreductase activity, acting on paired donors, with incorporation or reduction of molecular oxygen"/>
    <property type="evidence" value="ECO:0007669"/>
    <property type="project" value="InterPro"/>
</dbReference>
<dbReference type="GO" id="GO:0005506">
    <property type="term" value="F:iron ion binding"/>
    <property type="evidence" value="ECO:0007669"/>
    <property type="project" value="InterPro"/>
</dbReference>
<keyword evidence="10" id="KW-1185">Reference proteome</keyword>
<comment type="caution">
    <text evidence="9">The sequence shown here is derived from an EMBL/GenBank/DDBJ whole genome shotgun (WGS) entry which is preliminary data.</text>
</comment>
<accession>A0AAE0N5S4</accession>
<dbReference type="InterPro" id="IPR050121">
    <property type="entry name" value="Cytochrome_P450_monoxygenase"/>
</dbReference>
<evidence type="ECO:0000256" key="2">
    <source>
        <dbReference type="ARBA" id="ARBA00010617"/>
    </source>
</evidence>
<dbReference type="Gene3D" id="1.10.630.10">
    <property type="entry name" value="Cytochrome P450"/>
    <property type="match status" value="1"/>
</dbReference>
<dbReference type="PANTHER" id="PTHR24305:SF166">
    <property type="entry name" value="CYTOCHROME P450 12A4, MITOCHONDRIAL-RELATED"/>
    <property type="match status" value="1"/>
</dbReference>
<dbReference type="InterPro" id="IPR001128">
    <property type="entry name" value="Cyt_P450"/>
</dbReference>
<keyword evidence="6 8" id="KW-0503">Monooxygenase</keyword>